<dbReference type="InterPro" id="IPR015943">
    <property type="entry name" value="WD40/YVTN_repeat-like_dom_sf"/>
</dbReference>
<dbReference type="STRING" id="400682.A0A1X7VQ36"/>
<evidence type="ECO:0000313" key="8">
    <source>
        <dbReference type="Proteomes" id="UP000007879"/>
    </source>
</evidence>
<dbReference type="PROSITE" id="PS00678">
    <property type="entry name" value="WD_REPEATS_1"/>
    <property type="match status" value="4"/>
</dbReference>
<gene>
    <name evidence="7" type="primary">100634006</name>
</gene>
<dbReference type="OrthoDB" id="19711at2759"/>
<feature type="region of interest" description="Disordered" evidence="5">
    <location>
        <begin position="1"/>
        <end position="76"/>
    </location>
</feature>
<reference evidence="7" key="2">
    <citation type="submission" date="2017-05" db="UniProtKB">
        <authorList>
            <consortium name="EnsemblMetazoa"/>
        </authorList>
    </citation>
    <scope>IDENTIFICATION</scope>
</reference>
<dbReference type="InterPro" id="IPR001810">
    <property type="entry name" value="F-box_dom"/>
</dbReference>
<dbReference type="SMART" id="SM00256">
    <property type="entry name" value="FBOX"/>
    <property type="match status" value="1"/>
</dbReference>
<sequence>MPVSGFNTVVIGQSSVTPSVPSPSSSSMTSTSPSNSSTPSPTSSLPHKQPQQNGLHPSDDMDVCNGLGKPSSTSSRQLLQDASDLNLMDDFSNHLSISPKPPQRLPSSEREKAEMSSCLSMFDEWTTSRQSDFVEQIIVRMSFHQHERLYSILIPMLQRDFITALPGKGLHHVAYKILSYLDAQSLCRAELVCTDWYRVIADGMLWKKLIERKMKTDPVWKGLSVRRGWGCYLNAQNTPPSEVSIHDYFRKLYPCIIQDIRNMEDNWRNGRQTLTRIECHSENSKGVYCLQYDDKHIVSGLRDNTIKVWKKDTMECLKVLTGHTGSVLCLQYDEKVIVTGSSDSTIRVWDVETGMMLNTLVHHCEAVLHLRFNNETMVTCSKDRTIAVWDMKTPSDIVLRRVLVGHRAAVNVVDFDDRYIVSASGDRTIKVWQTNNCEFVRTLHGHRRGIACLQYRGNHVVSGSSDNTIRIWDVECGSCLRLLEGHEELVRCIRFDDKRIVSGAYDGTIKVWDLKAALDPRTPATSLCLKTLSEHTGRVFRLQFDDFQIVSSSHDDTILIWDFLDSSPPDPMETDEGDLGDEGATGRDPSQPIVRRHSSEEPDSPTAEDGNFSLPNEENGSPSLNDGENLSLSDH</sequence>
<dbReference type="Pfam" id="PF12937">
    <property type="entry name" value="F-box-like"/>
    <property type="match status" value="1"/>
</dbReference>
<dbReference type="AlphaFoldDB" id="A0A1X7VQ36"/>
<feature type="compositionally biased region" description="Acidic residues" evidence="5">
    <location>
        <begin position="572"/>
        <end position="581"/>
    </location>
</feature>
<dbReference type="PROSITE" id="PS50082">
    <property type="entry name" value="WD_REPEATS_2"/>
    <property type="match status" value="7"/>
</dbReference>
<dbReference type="InterPro" id="IPR001680">
    <property type="entry name" value="WD40_rpt"/>
</dbReference>
<dbReference type="Pfam" id="PF12125">
    <property type="entry name" value="Beta-TrCP_D"/>
    <property type="match status" value="1"/>
</dbReference>
<dbReference type="CDD" id="cd00200">
    <property type="entry name" value="WD40"/>
    <property type="match status" value="1"/>
</dbReference>
<dbReference type="PRINTS" id="PR00320">
    <property type="entry name" value="GPROTEINBRPT"/>
</dbReference>
<dbReference type="InterPro" id="IPR050995">
    <property type="entry name" value="WD-F-box_domain-protein"/>
</dbReference>
<dbReference type="EnsemblMetazoa" id="XM_003383276.3">
    <property type="protein sequence ID" value="XP_003383324.3"/>
    <property type="gene ID" value="LOC100634006"/>
</dbReference>
<dbReference type="InterPro" id="IPR020472">
    <property type="entry name" value="WD40_PAC1"/>
</dbReference>
<evidence type="ECO:0000256" key="5">
    <source>
        <dbReference type="SAM" id="MobiDB-lite"/>
    </source>
</evidence>
<keyword evidence="2" id="KW-0677">Repeat</keyword>
<dbReference type="SMART" id="SM01028">
    <property type="entry name" value="Beta-TrCP_D"/>
    <property type="match status" value="1"/>
</dbReference>
<proteinExistence type="predicted"/>
<dbReference type="KEGG" id="aqu:100634006"/>
<feature type="repeat" description="WD" evidence="4">
    <location>
        <begin position="443"/>
        <end position="482"/>
    </location>
</feature>
<dbReference type="Gene3D" id="2.130.10.10">
    <property type="entry name" value="YVTN repeat-like/Quinoprotein amine dehydrogenase"/>
    <property type="match status" value="1"/>
</dbReference>
<evidence type="ECO:0000259" key="6">
    <source>
        <dbReference type="PROSITE" id="PS50181"/>
    </source>
</evidence>
<dbReference type="SMART" id="SM00320">
    <property type="entry name" value="WD40"/>
    <property type="match status" value="7"/>
</dbReference>
<feature type="repeat" description="WD" evidence="4">
    <location>
        <begin position="403"/>
        <end position="442"/>
    </location>
</feature>
<accession>A0A1X7VQ36</accession>
<keyword evidence="3" id="KW-0833">Ubl conjugation pathway</keyword>
<dbReference type="eggNOG" id="KOG0281">
    <property type="taxonomic scope" value="Eukaryota"/>
</dbReference>
<feature type="repeat" description="WD" evidence="4">
    <location>
        <begin position="320"/>
        <end position="359"/>
    </location>
</feature>
<dbReference type="PANTHER" id="PTHR14604">
    <property type="entry name" value="WD40 REPEAT PF20"/>
    <property type="match status" value="1"/>
</dbReference>
<feature type="repeat" description="WD" evidence="4">
    <location>
        <begin position="532"/>
        <end position="562"/>
    </location>
</feature>
<feature type="domain" description="F-box" evidence="6">
    <location>
        <begin position="173"/>
        <end position="209"/>
    </location>
</feature>
<dbReference type="GO" id="GO:0046983">
    <property type="term" value="F:protein dimerization activity"/>
    <property type="evidence" value="ECO:0007669"/>
    <property type="project" value="InterPro"/>
</dbReference>
<feature type="compositionally biased region" description="Low complexity" evidence="5">
    <location>
        <begin position="14"/>
        <end position="44"/>
    </location>
</feature>
<evidence type="ECO:0000256" key="2">
    <source>
        <dbReference type="ARBA" id="ARBA00022737"/>
    </source>
</evidence>
<dbReference type="PANTHER" id="PTHR14604:SF4">
    <property type="entry name" value="F-BOX DOMAIN-CONTAINING PROTEIN"/>
    <property type="match status" value="1"/>
</dbReference>
<keyword evidence="8" id="KW-1185">Reference proteome</keyword>
<dbReference type="OMA" id="GIAHVWS"/>
<dbReference type="InterPro" id="IPR036322">
    <property type="entry name" value="WD40_repeat_dom_sf"/>
</dbReference>
<dbReference type="Gene3D" id="6.10.250.1840">
    <property type="match status" value="1"/>
</dbReference>
<feature type="compositionally biased region" description="Polar residues" evidence="5">
    <location>
        <begin position="613"/>
        <end position="635"/>
    </location>
</feature>
<name>A0A1X7VQ36_AMPQE</name>
<feature type="compositionally biased region" description="Polar residues" evidence="5">
    <location>
        <begin position="45"/>
        <end position="55"/>
    </location>
</feature>
<feature type="repeat" description="WD" evidence="4">
    <location>
        <begin position="483"/>
        <end position="522"/>
    </location>
</feature>
<evidence type="ECO:0000313" key="7">
    <source>
        <dbReference type="EnsemblMetazoa" id="Aqu2.1.41955_001"/>
    </source>
</evidence>
<dbReference type="SUPFAM" id="SSF81383">
    <property type="entry name" value="F-box domain"/>
    <property type="match status" value="1"/>
</dbReference>
<evidence type="ECO:0000256" key="3">
    <source>
        <dbReference type="ARBA" id="ARBA00022786"/>
    </source>
</evidence>
<dbReference type="EnsemblMetazoa" id="Aqu2.1.41955_001">
    <property type="protein sequence ID" value="Aqu2.1.41955_001"/>
    <property type="gene ID" value="Aqu2.1.41955"/>
</dbReference>
<dbReference type="CDD" id="cd22130">
    <property type="entry name" value="F-box_FBXW1"/>
    <property type="match status" value="1"/>
</dbReference>
<feature type="region of interest" description="Disordered" evidence="5">
    <location>
        <begin position="91"/>
        <end position="113"/>
    </location>
</feature>
<dbReference type="SUPFAM" id="SSF50978">
    <property type="entry name" value="WD40 repeat-like"/>
    <property type="match status" value="1"/>
</dbReference>
<keyword evidence="1 4" id="KW-0853">WD repeat</keyword>
<dbReference type="PROSITE" id="PS50294">
    <property type="entry name" value="WD_REPEATS_REGION"/>
    <property type="match status" value="4"/>
</dbReference>
<dbReference type="InterPro" id="IPR036047">
    <property type="entry name" value="F-box-like_dom_sf"/>
</dbReference>
<feature type="repeat" description="WD" evidence="4">
    <location>
        <begin position="280"/>
        <end position="319"/>
    </location>
</feature>
<feature type="compositionally biased region" description="Polar residues" evidence="5">
    <location>
        <begin position="1"/>
        <end position="13"/>
    </location>
</feature>
<dbReference type="InParanoid" id="A0A1X7VQ36"/>
<evidence type="ECO:0000256" key="4">
    <source>
        <dbReference type="PROSITE-ProRule" id="PRU00221"/>
    </source>
</evidence>
<feature type="region of interest" description="Disordered" evidence="5">
    <location>
        <begin position="565"/>
        <end position="635"/>
    </location>
</feature>
<dbReference type="InterPro" id="IPR021977">
    <property type="entry name" value="Beta-TrCP_D"/>
</dbReference>
<reference evidence="8" key="1">
    <citation type="journal article" date="2010" name="Nature">
        <title>The Amphimedon queenslandica genome and the evolution of animal complexity.</title>
        <authorList>
            <person name="Srivastava M."/>
            <person name="Simakov O."/>
            <person name="Chapman J."/>
            <person name="Fahey B."/>
            <person name="Gauthier M.E."/>
            <person name="Mitros T."/>
            <person name="Richards G.S."/>
            <person name="Conaco C."/>
            <person name="Dacre M."/>
            <person name="Hellsten U."/>
            <person name="Larroux C."/>
            <person name="Putnam N.H."/>
            <person name="Stanke M."/>
            <person name="Adamska M."/>
            <person name="Darling A."/>
            <person name="Degnan S.M."/>
            <person name="Oakley T.H."/>
            <person name="Plachetzki D.C."/>
            <person name="Zhai Y."/>
            <person name="Adamski M."/>
            <person name="Calcino A."/>
            <person name="Cummins S.F."/>
            <person name="Goodstein D.M."/>
            <person name="Harris C."/>
            <person name="Jackson D.J."/>
            <person name="Leys S.P."/>
            <person name="Shu S."/>
            <person name="Woodcroft B.J."/>
            <person name="Vervoort M."/>
            <person name="Kosik K.S."/>
            <person name="Manning G."/>
            <person name="Degnan B.M."/>
            <person name="Rokhsar D.S."/>
        </authorList>
    </citation>
    <scope>NUCLEOTIDE SEQUENCE [LARGE SCALE GENOMIC DNA]</scope>
</reference>
<dbReference type="InterPro" id="IPR019775">
    <property type="entry name" value="WD40_repeat_CS"/>
</dbReference>
<dbReference type="PROSITE" id="PS50181">
    <property type="entry name" value="FBOX"/>
    <property type="match status" value="1"/>
</dbReference>
<dbReference type="Pfam" id="PF00400">
    <property type="entry name" value="WD40"/>
    <property type="match status" value="7"/>
</dbReference>
<feature type="repeat" description="WD" evidence="4">
    <location>
        <begin position="360"/>
        <end position="399"/>
    </location>
</feature>
<evidence type="ECO:0000256" key="1">
    <source>
        <dbReference type="ARBA" id="ARBA00022574"/>
    </source>
</evidence>
<dbReference type="Proteomes" id="UP000007879">
    <property type="component" value="Unassembled WGS sequence"/>
</dbReference>
<organism evidence="7">
    <name type="scientific">Amphimedon queenslandica</name>
    <name type="common">Sponge</name>
    <dbReference type="NCBI Taxonomy" id="400682"/>
    <lineage>
        <taxon>Eukaryota</taxon>
        <taxon>Metazoa</taxon>
        <taxon>Porifera</taxon>
        <taxon>Demospongiae</taxon>
        <taxon>Heteroscleromorpha</taxon>
        <taxon>Haplosclerida</taxon>
        <taxon>Niphatidae</taxon>
        <taxon>Amphimedon</taxon>
    </lineage>
</organism>
<dbReference type="Gene3D" id="1.20.1280.50">
    <property type="match status" value="1"/>
</dbReference>
<protein>
    <recommendedName>
        <fullName evidence="6">F-box domain-containing protein</fullName>
    </recommendedName>
</protein>